<dbReference type="PANTHER" id="PTHR33219:SF14">
    <property type="entry name" value="PROTEIN COFACTOR ASSEMBLY OF COMPLEX C SUBUNIT B CCB3, CHLOROPLASTIC-RELATED"/>
    <property type="match status" value="1"/>
</dbReference>
<evidence type="ECO:0008006" key="4">
    <source>
        <dbReference type="Google" id="ProtNLM"/>
    </source>
</evidence>
<reference evidence="3" key="1">
    <citation type="submission" date="2019-01" db="EMBL/GenBank/DDBJ databases">
        <authorList>
            <consortium name="Genoscope - CEA"/>
            <person name="William W."/>
        </authorList>
    </citation>
    <scope>NUCLEOTIDE SEQUENCE</scope>
    <source>
        <strain evidence="3">CR-1</strain>
    </source>
</reference>
<accession>A0A484HFH9</accession>
<evidence type="ECO:0000256" key="1">
    <source>
        <dbReference type="ARBA" id="ARBA00010894"/>
    </source>
</evidence>
<dbReference type="GO" id="GO:0016020">
    <property type="term" value="C:membrane"/>
    <property type="evidence" value="ECO:0007669"/>
    <property type="project" value="InterPro"/>
</dbReference>
<evidence type="ECO:0000313" key="3">
    <source>
        <dbReference type="EMBL" id="VEN74019.1"/>
    </source>
</evidence>
<organism evidence="3">
    <name type="scientific">uncultured Desulfobacteraceae bacterium</name>
    <dbReference type="NCBI Taxonomy" id="218296"/>
    <lineage>
        <taxon>Bacteria</taxon>
        <taxon>Pseudomonadati</taxon>
        <taxon>Thermodesulfobacteriota</taxon>
        <taxon>Desulfobacteria</taxon>
        <taxon>Desulfobacterales</taxon>
        <taxon>Desulfobacteraceae</taxon>
        <taxon>environmental samples</taxon>
    </lineage>
</organism>
<keyword evidence="2" id="KW-1133">Transmembrane helix</keyword>
<dbReference type="PANTHER" id="PTHR33219">
    <property type="entry name" value="YLMG HOMOLOG PROTEIN 2, CHLOROPLASTIC"/>
    <property type="match status" value="1"/>
</dbReference>
<sequence length="99" mass="11059">MFIISNLLSATADVLNFALSAYMWIVLARAVLSWVNPDPYNPIVRFIHSVTEPVLSIIRAKVPSRFGGLDLSPIIVFLAIIFLNKFLVQSLHGLSMAFR</sequence>
<feature type="transmembrane region" description="Helical" evidence="2">
    <location>
        <begin position="12"/>
        <end position="32"/>
    </location>
</feature>
<keyword evidence="2" id="KW-0812">Transmembrane</keyword>
<comment type="similarity">
    <text evidence="1">Belongs to the YggT family.</text>
</comment>
<dbReference type="InterPro" id="IPR003425">
    <property type="entry name" value="CCB3/YggT"/>
</dbReference>
<gene>
    <name evidence="3" type="ORF">EPICR_220006</name>
</gene>
<keyword evidence="2" id="KW-0472">Membrane</keyword>
<dbReference type="Pfam" id="PF02325">
    <property type="entry name" value="CCB3_YggT"/>
    <property type="match status" value="1"/>
</dbReference>
<name>A0A484HFH9_9BACT</name>
<proteinExistence type="inferred from homology"/>
<dbReference type="EMBL" id="CAACVI010000015">
    <property type="protein sequence ID" value="VEN74019.1"/>
    <property type="molecule type" value="Genomic_DNA"/>
</dbReference>
<dbReference type="AlphaFoldDB" id="A0A484HFH9"/>
<evidence type="ECO:0000256" key="2">
    <source>
        <dbReference type="SAM" id="Phobius"/>
    </source>
</evidence>
<protein>
    <recommendedName>
        <fullName evidence="4">YggT family protein</fullName>
    </recommendedName>
</protein>
<feature type="transmembrane region" description="Helical" evidence="2">
    <location>
        <begin position="71"/>
        <end position="88"/>
    </location>
</feature>